<keyword evidence="3" id="KW-1185">Reference proteome</keyword>
<name>A0ABM8CUZ9_9NOCA</name>
<sequence length="141" mass="14891">MQLSHSTHIGLAHHRAARGGGREQFPGDHQTYRTTGGRVGKACGQAGFPVGRAGSGAGAPRTIRRIVHHRGRARRFGGTRAHGRADLSALELPEDADGYVWSPGFLRDIQGQLCALGIPAARVQVEQFTPGDAGAPGRVAR</sequence>
<organism evidence="2 3">
    <name type="scientific">Nocardia sputorum</name>
    <dbReference type="NCBI Taxonomy" id="2984338"/>
    <lineage>
        <taxon>Bacteria</taxon>
        <taxon>Bacillati</taxon>
        <taxon>Actinomycetota</taxon>
        <taxon>Actinomycetes</taxon>
        <taxon>Mycobacteriales</taxon>
        <taxon>Nocardiaceae</taxon>
        <taxon>Nocardia</taxon>
    </lineage>
</organism>
<dbReference type="Proteomes" id="UP001317870">
    <property type="component" value="Chromosome"/>
</dbReference>
<proteinExistence type="predicted"/>
<evidence type="ECO:0000256" key="1">
    <source>
        <dbReference type="SAM" id="MobiDB-lite"/>
    </source>
</evidence>
<feature type="region of interest" description="Disordered" evidence="1">
    <location>
        <begin position="1"/>
        <end position="29"/>
    </location>
</feature>
<gene>
    <name evidence="2" type="ORF">IFM12276_18310</name>
</gene>
<accession>A0ABM8CUZ9</accession>
<evidence type="ECO:0000313" key="2">
    <source>
        <dbReference type="EMBL" id="BDT98802.1"/>
    </source>
</evidence>
<reference evidence="2 3" key="1">
    <citation type="submission" date="2022-11" db="EMBL/GenBank/DDBJ databases">
        <title>Genome Sequencing of Nocardia sp. ON39_IFM12276 and assembly.</title>
        <authorList>
            <person name="Shimojima M."/>
            <person name="Toyokawa M."/>
            <person name="Uesaka K."/>
        </authorList>
    </citation>
    <scope>NUCLEOTIDE SEQUENCE [LARGE SCALE GENOMIC DNA]</scope>
    <source>
        <strain evidence="2 3">IFM 12276</strain>
    </source>
</reference>
<protein>
    <submittedName>
        <fullName evidence="2">Uncharacterized protein</fullName>
    </submittedName>
</protein>
<evidence type="ECO:0000313" key="3">
    <source>
        <dbReference type="Proteomes" id="UP001317870"/>
    </source>
</evidence>
<dbReference type="EMBL" id="AP026978">
    <property type="protein sequence ID" value="BDT98802.1"/>
    <property type="molecule type" value="Genomic_DNA"/>
</dbReference>